<evidence type="ECO:0000313" key="2">
    <source>
        <dbReference type="Proteomes" id="UP000314294"/>
    </source>
</evidence>
<comment type="caution">
    <text evidence="1">The sequence shown here is derived from an EMBL/GenBank/DDBJ whole genome shotgun (WGS) entry which is preliminary data.</text>
</comment>
<organism evidence="1 2">
    <name type="scientific">Liparis tanakae</name>
    <name type="common">Tanaka's snailfish</name>
    <dbReference type="NCBI Taxonomy" id="230148"/>
    <lineage>
        <taxon>Eukaryota</taxon>
        <taxon>Metazoa</taxon>
        <taxon>Chordata</taxon>
        <taxon>Craniata</taxon>
        <taxon>Vertebrata</taxon>
        <taxon>Euteleostomi</taxon>
        <taxon>Actinopterygii</taxon>
        <taxon>Neopterygii</taxon>
        <taxon>Teleostei</taxon>
        <taxon>Neoteleostei</taxon>
        <taxon>Acanthomorphata</taxon>
        <taxon>Eupercaria</taxon>
        <taxon>Perciformes</taxon>
        <taxon>Cottioidei</taxon>
        <taxon>Cottales</taxon>
        <taxon>Liparidae</taxon>
        <taxon>Liparis</taxon>
    </lineage>
</organism>
<reference evidence="1 2" key="1">
    <citation type="submission" date="2019-03" db="EMBL/GenBank/DDBJ databases">
        <title>First draft genome of Liparis tanakae, snailfish: a comprehensive survey of snailfish specific genes.</title>
        <authorList>
            <person name="Kim W."/>
            <person name="Song I."/>
            <person name="Jeong J.-H."/>
            <person name="Kim D."/>
            <person name="Kim S."/>
            <person name="Ryu S."/>
            <person name="Song J.Y."/>
            <person name="Lee S.K."/>
        </authorList>
    </citation>
    <scope>NUCLEOTIDE SEQUENCE [LARGE SCALE GENOMIC DNA]</scope>
    <source>
        <tissue evidence="1">Muscle</tissue>
    </source>
</reference>
<protein>
    <submittedName>
        <fullName evidence="1">Uncharacterized protein</fullName>
    </submittedName>
</protein>
<name>A0A4Z2FA83_9TELE</name>
<dbReference type="Proteomes" id="UP000314294">
    <property type="component" value="Unassembled WGS sequence"/>
</dbReference>
<gene>
    <name evidence="1" type="ORF">EYF80_052127</name>
</gene>
<sequence>MLPSPLFTTQSRSLSAAQITAVSMAPPLRCLVKYSEAELFSKQRRSERNVAFGWLSAFVPITTDSWK</sequence>
<dbReference type="AlphaFoldDB" id="A0A4Z2FA83"/>
<evidence type="ECO:0000313" key="1">
    <source>
        <dbReference type="EMBL" id="TNN37704.1"/>
    </source>
</evidence>
<accession>A0A4Z2FA83</accession>
<keyword evidence="2" id="KW-1185">Reference proteome</keyword>
<dbReference type="EMBL" id="SRLO01001454">
    <property type="protein sequence ID" value="TNN37704.1"/>
    <property type="molecule type" value="Genomic_DNA"/>
</dbReference>
<proteinExistence type="predicted"/>